<gene>
    <name evidence="2" type="ORF">PDE001_LOCUS4722</name>
</gene>
<evidence type="ECO:0000313" key="3">
    <source>
        <dbReference type="Proteomes" id="UP001162029"/>
    </source>
</evidence>
<evidence type="ECO:0000256" key="1">
    <source>
        <dbReference type="SAM" id="MobiDB-lite"/>
    </source>
</evidence>
<feature type="compositionally biased region" description="Basic and acidic residues" evidence="1">
    <location>
        <begin position="56"/>
        <end position="66"/>
    </location>
</feature>
<dbReference type="AlphaFoldDB" id="A0AAV0U2H4"/>
<accession>A0AAV0U2H4</accession>
<feature type="region of interest" description="Disordered" evidence="1">
    <location>
        <begin position="360"/>
        <end position="401"/>
    </location>
</feature>
<feature type="region of interest" description="Disordered" evidence="1">
    <location>
        <begin position="1"/>
        <end position="147"/>
    </location>
</feature>
<comment type="caution">
    <text evidence="2">The sequence shown here is derived from an EMBL/GenBank/DDBJ whole genome shotgun (WGS) entry which is preliminary data.</text>
</comment>
<name>A0AAV0U2H4_9STRA</name>
<feature type="region of interest" description="Disordered" evidence="1">
    <location>
        <begin position="306"/>
        <end position="333"/>
    </location>
</feature>
<reference evidence="2" key="1">
    <citation type="submission" date="2022-12" db="EMBL/GenBank/DDBJ databases">
        <authorList>
            <person name="Webb A."/>
        </authorList>
    </citation>
    <scope>NUCLEOTIDE SEQUENCE</scope>
    <source>
        <strain evidence="2">Pd1</strain>
    </source>
</reference>
<feature type="compositionally biased region" description="Low complexity" evidence="1">
    <location>
        <begin position="37"/>
        <end position="52"/>
    </location>
</feature>
<organism evidence="2 3">
    <name type="scientific">Peronospora destructor</name>
    <dbReference type="NCBI Taxonomy" id="86335"/>
    <lineage>
        <taxon>Eukaryota</taxon>
        <taxon>Sar</taxon>
        <taxon>Stramenopiles</taxon>
        <taxon>Oomycota</taxon>
        <taxon>Peronosporomycetes</taxon>
        <taxon>Peronosporales</taxon>
        <taxon>Peronosporaceae</taxon>
        <taxon>Peronospora</taxon>
    </lineage>
</organism>
<dbReference type="EMBL" id="CANTFM010000870">
    <property type="protein sequence ID" value="CAI5731147.1"/>
    <property type="molecule type" value="Genomic_DNA"/>
</dbReference>
<protein>
    <submittedName>
        <fullName evidence="2">Uncharacterized protein</fullName>
    </submittedName>
</protein>
<proteinExistence type="predicted"/>
<feature type="compositionally biased region" description="Basic and acidic residues" evidence="1">
    <location>
        <begin position="117"/>
        <end position="127"/>
    </location>
</feature>
<sequence>MVRVPGSSEASGFHRESTGEDVKIKQEPGIEVSATEGSTQTRRSTRSSGHQSFGRGSDEMKVKEEDREIDLEDKPQPPPRVLSGATADRSAKSDLLDENPMVKTTSAKAKPYVLVERSPDLKPRNTIERSTTSERSTMRSMGSDVKDRQIGRAVQSKIGVKEKYEETLEKIAMPKTEYNPVKIAAREKESNSEARDRAKWQYYYGHLKTLLKTDPVFKILRPKLIGPLDKPISVPPPGTNKVDEINLILQMLDDMGVCPNAFDGDELLSCSLEQLKNAANEFVEIMTMLVGRAHALEDKIEIPSESLQKHAVGSPRDASDDSESGSDGSISIRRMSLGPSGGMFLKDQIGPAKIDAFKGQAKSDMLQRSVGTRTRLDDQEEGDLSRHFKAAMKKYEADQPE</sequence>
<feature type="compositionally biased region" description="Low complexity" evidence="1">
    <location>
        <begin position="128"/>
        <end position="141"/>
    </location>
</feature>
<dbReference type="Proteomes" id="UP001162029">
    <property type="component" value="Unassembled WGS sequence"/>
</dbReference>
<keyword evidence="3" id="KW-1185">Reference proteome</keyword>
<feature type="compositionally biased region" description="Basic and acidic residues" evidence="1">
    <location>
        <begin position="12"/>
        <end position="28"/>
    </location>
</feature>
<evidence type="ECO:0000313" key="2">
    <source>
        <dbReference type="EMBL" id="CAI5731147.1"/>
    </source>
</evidence>